<accession>A0A212K1T6</accession>
<name>A0A212K1T6_9BACT</name>
<proteinExistence type="predicted"/>
<sequence>MQILIKSFFNIRIFWEQLQYWGVLQQLYLYKTAIPASLPPDNSLYLNLGRSIIGFHHNYSELHTNN</sequence>
<organism evidence="1">
    <name type="scientific">uncultured Dysgonomonas sp</name>
    <dbReference type="NCBI Taxonomy" id="206096"/>
    <lineage>
        <taxon>Bacteria</taxon>
        <taxon>Pseudomonadati</taxon>
        <taxon>Bacteroidota</taxon>
        <taxon>Bacteroidia</taxon>
        <taxon>Bacteroidales</taxon>
        <taxon>Dysgonomonadaceae</taxon>
        <taxon>Dysgonomonas</taxon>
        <taxon>environmental samples</taxon>
    </lineage>
</organism>
<gene>
    <name evidence="1" type="ORF">KL86DYS1_31168</name>
</gene>
<dbReference type="EMBL" id="FLUM01000003">
    <property type="protein sequence ID" value="SBW05659.1"/>
    <property type="molecule type" value="Genomic_DNA"/>
</dbReference>
<reference evidence="1" key="1">
    <citation type="submission" date="2016-04" db="EMBL/GenBank/DDBJ databases">
        <authorList>
            <person name="Evans L.H."/>
            <person name="Alamgir A."/>
            <person name="Owens N."/>
            <person name="Weber N.D."/>
            <person name="Virtaneva K."/>
            <person name="Barbian K."/>
            <person name="Babar A."/>
            <person name="Rosenke K."/>
        </authorList>
    </citation>
    <scope>NUCLEOTIDE SEQUENCE</scope>
    <source>
        <strain evidence="1">86-1</strain>
    </source>
</reference>
<dbReference type="AlphaFoldDB" id="A0A212K1T6"/>
<protein>
    <submittedName>
        <fullName evidence="1">Uncharacterized protein</fullName>
    </submittedName>
</protein>
<evidence type="ECO:0000313" key="1">
    <source>
        <dbReference type="EMBL" id="SBW05659.1"/>
    </source>
</evidence>